<dbReference type="Proteomes" id="UP001169242">
    <property type="component" value="Unassembled WGS sequence"/>
</dbReference>
<sequence length="104" mass="11385">MINTGWLNVGSLILGLIAWGVPILSLIEYKKASIGRYSLYAVISFSACVTSLYMQILYTGHLVQISDWTALLDTYGAVIGASSILLVVTVVINFIALVLYLRKE</sequence>
<feature type="transmembrane region" description="Helical" evidence="1">
    <location>
        <begin position="39"/>
        <end position="58"/>
    </location>
</feature>
<feature type="transmembrane region" description="Helical" evidence="1">
    <location>
        <begin position="78"/>
        <end position="101"/>
    </location>
</feature>
<gene>
    <name evidence="2" type="ORF">PBV87_18480</name>
</gene>
<name>A0AA42DQQ9_9FIRM</name>
<keyword evidence="1" id="KW-1133">Transmembrane helix</keyword>
<reference evidence="2" key="1">
    <citation type="journal article" date="2023" name="Int. J. Syst. Evol. Microbiol.">
        <title>&lt;i&gt;Holtiella tumoricola&lt;/i&gt; gen. nov. sp. nov., isolated from a human clinical sample.</title>
        <authorList>
            <person name="Allen-Vercoe E."/>
            <person name="Daigneault M.C."/>
            <person name="Vancuren S.J."/>
            <person name="Cochrane K."/>
            <person name="O'Neal L.L."/>
            <person name="Sankaranarayanan K."/>
            <person name="Lawson P.A."/>
        </authorList>
    </citation>
    <scope>NUCLEOTIDE SEQUENCE</scope>
    <source>
        <strain evidence="2">CC70A</strain>
    </source>
</reference>
<feature type="transmembrane region" description="Helical" evidence="1">
    <location>
        <begin position="6"/>
        <end position="27"/>
    </location>
</feature>
<keyword evidence="1" id="KW-0812">Transmembrane</keyword>
<proteinExistence type="predicted"/>
<accession>A0AA42DQQ9</accession>
<evidence type="ECO:0008006" key="4">
    <source>
        <dbReference type="Google" id="ProtNLM"/>
    </source>
</evidence>
<dbReference type="EMBL" id="JAQIFT010000062">
    <property type="protein sequence ID" value="MDA3733470.1"/>
    <property type="molecule type" value="Genomic_DNA"/>
</dbReference>
<dbReference type="AlphaFoldDB" id="A0AA42DQQ9"/>
<keyword evidence="1" id="KW-0472">Membrane</keyword>
<protein>
    <recommendedName>
        <fullName evidence="4">Cytochrome c oxidase subunit 4</fullName>
    </recommendedName>
</protein>
<dbReference type="RefSeq" id="WP_271013289.1">
    <property type="nucleotide sequence ID" value="NZ_JAQIFT010000062.1"/>
</dbReference>
<evidence type="ECO:0000313" key="3">
    <source>
        <dbReference type="Proteomes" id="UP001169242"/>
    </source>
</evidence>
<organism evidence="2 3">
    <name type="scientific">Holtiella tumoricola</name>
    <dbReference type="NCBI Taxonomy" id="3018743"/>
    <lineage>
        <taxon>Bacteria</taxon>
        <taxon>Bacillati</taxon>
        <taxon>Bacillota</taxon>
        <taxon>Clostridia</taxon>
        <taxon>Lachnospirales</taxon>
        <taxon>Cellulosilyticaceae</taxon>
        <taxon>Holtiella</taxon>
    </lineage>
</organism>
<keyword evidence="3" id="KW-1185">Reference proteome</keyword>
<evidence type="ECO:0000313" key="2">
    <source>
        <dbReference type="EMBL" id="MDA3733470.1"/>
    </source>
</evidence>
<comment type="caution">
    <text evidence="2">The sequence shown here is derived from an EMBL/GenBank/DDBJ whole genome shotgun (WGS) entry which is preliminary data.</text>
</comment>
<evidence type="ECO:0000256" key="1">
    <source>
        <dbReference type="SAM" id="Phobius"/>
    </source>
</evidence>